<dbReference type="EMBL" id="FXUB01000002">
    <property type="protein sequence ID" value="SMP11494.1"/>
    <property type="molecule type" value="Genomic_DNA"/>
</dbReference>
<dbReference type="InterPro" id="IPR018392">
    <property type="entry name" value="LysM"/>
</dbReference>
<protein>
    <submittedName>
        <fullName evidence="3">LysM domain-containing protein</fullName>
    </submittedName>
</protein>
<reference evidence="3 4" key="1">
    <citation type="submission" date="2017-05" db="EMBL/GenBank/DDBJ databases">
        <authorList>
            <person name="Varghese N."/>
            <person name="Submissions S."/>
        </authorList>
    </citation>
    <scope>NUCLEOTIDE SEQUENCE [LARGE SCALE GENOMIC DNA]</scope>
    <source>
        <strain evidence="3 4">DSM 15522</strain>
    </source>
</reference>
<dbReference type="PROSITE" id="PS51782">
    <property type="entry name" value="LYSM"/>
    <property type="match status" value="1"/>
</dbReference>
<organism evidence="3 4">
    <name type="scientific">Desulfurobacterium pacificum</name>
    <dbReference type="NCBI Taxonomy" id="240166"/>
    <lineage>
        <taxon>Bacteria</taxon>
        <taxon>Pseudomonadati</taxon>
        <taxon>Aquificota</taxon>
        <taxon>Aquificia</taxon>
        <taxon>Desulfurobacteriales</taxon>
        <taxon>Desulfurobacteriaceae</taxon>
        <taxon>Desulfurobacterium</taxon>
    </lineage>
</organism>
<gene>
    <name evidence="3" type="ORF">SAMN06265339_0929</name>
</gene>
<dbReference type="Gene3D" id="3.10.350.10">
    <property type="entry name" value="LysM domain"/>
    <property type="match status" value="1"/>
</dbReference>
<dbReference type="SUPFAM" id="SSF54106">
    <property type="entry name" value="LysM domain"/>
    <property type="match status" value="1"/>
</dbReference>
<feature type="signal peptide" evidence="1">
    <location>
        <begin position="1"/>
        <end position="21"/>
    </location>
</feature>
<dbReference type="Proteomes" id="UP001157911">
    <property type="component" value="Unassembled WGS sequence"/>
</dbReference>
<feature type="chain" id="PRO_5046720801" evidence="1">
    <location>
        <begin position="22"/>
        <end position="408"/>
    </location>
</feature>
<evidence type="ECO:0000313" key="3">
    <source>
        <dbReference type="EMBL" id="SMP11494.1"/>
    </source>
</evidence>
<proteinExistence type="predicted"/>
<name>A0ABY1NJJ8_9BACT</name>
<sequence>MVKRIGLTFLFFSAVTFSAAAKVYELNIYKFVNAKPQEPSDYLIYKVKRGDTLLKILKKFHIPPYKLKEIVKLNKLKNPNLIYAGSKLKLPVSFSEIAVKGKGKEKEATSPYLEGMKLLGAKVERQGALFLENEKINFSKYPKVSFNGNQFIVDLNNSLKGSVKKEIESLGISVVNGTQLENLFENSLSSAFGSVQKNGNLTLGINDVLVYHYDYMGYDSSTGERTVVNLKSDTPAPLKKLLFSYGVRVVQPQRKCKTDLTAGEGEGELKILSGNGREKLAELVYLVSKHKGKVTEKGVVIPDCKIYAVLDTVSPQEKVQLELEGYKVFTLTGNFADDAEKLLELIPIATKKVKLILKEPPSSGKRSTFYIKGIQIFAPQKEWFMVDSFDKLEEIPYLRYRGVNLIVY</sequence>
<dbReference type="InterPro" id="IPR036779">
    <property type="entry name" value="LysM_dom_sf"/>
</dbReference>
<evidence type="ECO:0000313" key="4">
    <source>
        <dbReference type="Proteomes" id="UP001157911"/>
    </source>
</evidence>
<evidence type="ECO:0000259" key="2">
    <source>
        <dbReference type="PROSITE" id="PS51782"/>
    </source>
</evidence>
<evidence type="ECO:0000256" key="1">
    <source>
        <dbReference type="SAM" id="SignalP"/>
    </source>
</evidence>
<keyword evidence="4" id="KW-1185">Reference proteome</keyword>
<dbReference type="CDD" id="cd00118">
    <property type="entry name" value="LysM"/>
    <property type="match status" value="1"/>
</dbReference>
<comment type="caution">
    <text evidence="3">The sequence shown here is derived from an EMBL/GenBank/DDBJ whole genome shotgun (WGS) entry which is preliminary data.</text>
</comment>
<dbReference type="Pfam" id="PF01476">
    <property type="entry name" value="LysM"/>
    <property type="match status" value="1"/>
</dbReference>
<feature type="domain" description="LysM" evidence="2">
    <location>
        <begin position="43"/>
        <end position="90"/>
    </location>
</feature>
<keyword evidence="1" id="KW-0732">Signal</keyword>
<dbReference type="SMART" id="SM00257">
    <property type="entry name" value="LysM"/>
    <property type="match status" value="1"/>
</dbReference>
<accession>A0ABY1NJJ8</accession>
<dbReference type="RefSeq" id="WP_283400411.1">
    <property type="nucleotide sequence ID" value="NZ_FXUB01000002.1"/>
</dbReference>